<evidence type="ECO:0000313" key="2">
    <source>
        <dbReference type="Proteomes" id="UP000805193"/>
    </source>
</evidence>
<proteinExistence type="predicted"/>
<comment type="caution">
    <text evidence="1">The sequence shown here is derived from an EMBL/GenBank/DDBJ whole genome shotgun (WGS) entry which is preliminary data.</text>
</comment>
<dbReference type="Proteomes" id="UP000805193">
    <property type="component" value="Unassembled WGS sequence"/>
</dbReference>
<name>A0AC60R341_IXOPE</name>
<accession>A0AC60R341</accession>
<reference evidence="1 2" key="1">
    <citation type="journal article" date="2020" name="Cell">
        <title>Large-Scale Comparative Analyses of Tick Genomes Elucidate Their Genetic Diversity and Vector Capacities.</title>
        <authorList>
            <consortium name="Tick Genome and Microbiome Consortium (TIGMIC)"/>
            <person name="Jia N."/>
            <person name="Wang J."/>
            <person name="Shi W."/>
            <person name="Du L."/>
            <person name="Sun Y."/>
            <person name="Zhan W."/>
            <person name="Jiang J.F."/>
            <person name="Wang Q."/>
            <person name="Zhang B."/>
            <person name="Ji P."/>
            <person name="Bell-Sakyi L."/>
            <person name="Cui X.M."/>
            <person name="Yuan T.T."/>
            <person name="Jiang B.G."/>
            <person name="Yang W.F."/>
            <person name="Lam T.T."/>
            <person name="Chang Q.C."/>
            <person name="Ding S.J."/>
            <person name="Wang X.J."/>
            <person name="Zhu J.G."/>
            <person name="Ruan X.D."/>
            <person name="Zhao L."/>
            <person name="Wei J.T."/>
            <person name="Ye R.Z."/>
            <person name="Que T.C."/>
            <person name="Du C.H."/>
            <person name="Zhou Y.H."/>
            <person name="Cheng J.X."/>
            <person name="Dai P.F."/>
            <person name="Guo W.B."/>
            <person name="Han X.H."/>
            <person name="Huang E.J."/>
            <person name="Li L.F."/>
            <person name="Wei W."/>
            <person name="Gao Y.C."/>
            <person name="Liu J.Z."/>
            <person name="Shao H.Z."/>
            <person name="Wang X."/>
            <person name="Wang C.C."/>
            <person name="Yang T.C."/>
            <person name="Huo Q.B."/>
            <person name="Li W."/>
            <person name="Chen H.Y."/>
            <person name="Chen S.E."/>
            <person name="Zhou L.G."/>
            <person name="Ni X.B."/>
            <person name="Tian J.H."/>
            <person name="Sheng Y."/>
            <person name="Liu T."/>
            <person name="Pan Y.S."/>
            <person name="Xia L.Y."/>
            <person name="Li J."/>
            <person name="Zhao F."/>
            <person name="Cao W.C."/>
        </authorList>
    </citation>
    <scope>NUCLEOTIDE SEQUENCE [LARGE SCALE GENOMIC DNA]</scope>
    <source>
        <strain evidence="1">Iper-2018</strain>
    </source>
</reference>
<dbReference type="EMBL" id="JABSTQ010000098">
    <property type="protein sequence ID" value="KAG0445665.1"/>
    <property type="molecule type" value="Genomic_DNA"/>
</dbReference>
<organism evidence="1 2">
    <name type="scientific">Ixodes persulcatus</name>
    <name type="common">Taiga tick</name>
    <dbReference type="NCBI Taxonomy" id="34615"/>
    <lineage>
        <taxon>Eukaryota</taxon>
        <taxon>Metazoa</taxon>
        <taxon>Ecdysozoa</taxon>
        <taxon>Arthropoda</taxon>
        <taxon>Chelicerata</taxon>
        <taxon>Arachnida</taxon>
        <taxon>Acari</taxon>
        <taxon>Parasitiformes</taxon>
        <taxon>Ixodida</taxon>
        <taxon>Ixodoidea</taxon>
        <taxon>Ixodidae</taxon>
        <taxon>Ixodinae</taxon>
        <taxon>Ixodes</taxon>
    </lineage>
</organism>
<feature type="non-terminal residue" evidence="1">
    <location>
        <position position="328"/>
    </location>
</feature>
<keyword evidence="2" id="KW-1185">Reference proteome</keyword>
<gene>
    <name evidence="1" type="ORF">HPB47_027771</name>
</gene>
<protein>
    <submittedName>
        <fullName evidence="1">Uncharacterized protein</fullName>
    </submittedName>
</protein>
<sequence length="328" mass="36874">MAAASSSVSPSKAPVLPSPARFQTLAKPSFGKEARQVVLNVYYKLRCESPNESYKAIVQRTSELTRVGYSTIFTWKKLVQSSPDGPPSVPSPLAKKKEVCPAYTKSAGLFRPRNFPKISRTTLWKALVDLGFTFIKRNRDSLLMERTDLQAIQEWLTDNDIVWDPTFLKAELLNLVERAELTMPGLQKYRIDDIAEQHGHSVLPLPPYHCELNNIELVWSQVKGSIAGANKTFKLAEVELLTPVALQQVTPDNWKAYARHVINAENKMWEADCLSDTVIDSVVIHLGSDDDKSAMRTWTTQAMRTWAANLFCGKGPDSYKAMDYPRKA</sequence>
<evidence type="ECO:0000313" key="1">
    <source>
        <dbReference type="EMBL" id="KAG0445665.1"/>
    </source>
</evidence>